<comment type="similarity">
    <text evidence="7">Belongs to the binding-protein-dependent transport system permease family.</text>
</comment>
<dbReference type="SUPFAM" id="SSF161098">
    <property type="entry name" value="MetI-like"/>
    <property type="match status" value="1"/>
</dbReference>
<comment type="subcellular location">
    <subcellularLocation>
        <location evidence="1 7">Cell membrane</location>
        <topology evidence="1 7">Multi-pass membrane protein</topology>
    </subcellularLocation>
</comment>
<dbReference type="PANTHER" id="PTHR43227">
    <property type="entry name" value="BLL4140 PROTEIN"/>
    <property type="match status" value="1"/>
</dbReference>
<name>A0A972GPY4_9BACL</name>
<dbReference type="Proteomes" id="UP000641588">
    <property type="component" value="Unassembled WGS sequence"/>
</dbReference>
<dbReference type="Pfam" id="PF00528">
    <property type="entry name" value="BPD_transp_1"/>
    <property type="match status" value="1"/>
</dbReference>
<keyword evidence="10" id="KW-1185">Reference proteome</keyword>
<dbReference type="InterPro" id="IPR000515">
    <property type="entry name" value="MetI-like"/>
</dbReference>
<dbReference type="GO" id="GO:0005886">
    <property type="term" value="C:plasma membrane"/>
    <property type="evidence" value="ECO:0007669"/>
    <property type="project" value="UniProtKB-SubCell"/>
</dbReference>
<evidence type="ECO:0000256" key="4">
    <source>
        <dbReference type="ARBA" id="ARBA00022692"/>
    </source>
</evidence>
<evidence type="ECO:0000256" key="2">
    <source>
        <dbReference type="ARBA" id="ARBA00022448"/>
    </source>
</evidence>
<dbReference type="PROSITE" id="PS50928">
    <property type="entry name" value="ABC_TM1"/>
    <property type="match status" value="1"/>
</dbReference>
<evidence type="ECO:0000256" key="5">
    <source>
        <dbReference type="ARBA" id="ARBA00022989"/>
    </source>
</evidence>
<evidence type="ECO:0000256" key="6">
    <source>
        <dbReference type="ARBA" id="ARBA00023136"/>
    </source>
</evidence>
<keyword evidence="6 7" id="KW-0472">Membrane</keyword>
<feature type="transmembrane region" description="Helical" evidence="7">
    <location>
        <begin position="289"/>
        <end position="310"/>
    </location>
</feature>
<evidence type="ECO:0000256" key="3">
    <source>
        <dbReference type="ARBA" id="ARBA00022475"/>
    </source>
</evidence>
<dbReference type="InterPro" id="IPR050809">
    <property type="entry name" value="UgpAE/MalFG_permease"/>
</dbReference>
<feature type="transmembrane region" description="Helical" evidence="7">
    <location>
        <begin position="134"/>
        <end position="154"/>
    </location>
</feature>
<dbReference type="InterPro" id="IPR035906">
    <property type="entry name" value="MetI-like_sf"/>
</dbReference>
<dbReference type="CDD" id="cd06261">
    <property type="entry name" value="TM_PBP2"/>
    <property type="match status" value="1"/>
</dbReference>
<evidence type="ECO:0000256" key="7">
    <source>
        <dbReference type="RuleBase" id="RU363032"/>
    </source>
</evidence>
<reference evidence="9" key="1">
    <citation type="submission" date="2019-10" db="EMBL/GenBank/DDBJ databases">
        <title>Description of Paenibacillus glebae sp. nov.</title>
        <authorList>
            <person name="Carlier A."/>
            <person name="Qi S."/>
        </authorList>
    </citation>
    <scope>NUCLEOTIDE SEQUENCE</scope>
    <source>
        <strain evidence="9">LMG 31456</strain>
    </source>
</reference>
<comment type="caution">
    <text evidence="9">The sequence shown here is derived from an EMBL/GenBank/DDBJ whole genome shotgun (WGS) entry which is preliminary data.</text>
</comment>
<feature type="transmembrane region" description="Helical" evidence="7">
    <location>
        <begin position="227"/>
        <end position="245"/>
    </location>
</feature>
<keyword evidence="3" id="KW-1003">Cell membrane</keyword>
<dbReference type="PANTHER" id="PTHR43227:SF11">
    <property type="entry name" value="BLL4140 PROTEIN"/>
    <property type="match status" value="1"/>
</dbReference>
<feature type="transmembrane region" description="Helical" evidence="7">
    <location>
        <begin position="102"/>
        <end position="122"/>
    </location>
</feature>
<evidence type="ECO:0000256" key="1">
    <source>
        <dbReference type="ARBA" id="ARBA00004651"/>
    </source>
</evidence>
<feature type="transmembrane region" description="Helical" evidence="7">
    <location>
        <begin position="33"/>
        <end position="52"/>
    </location>
</feature>
<dbReference type="RefSeq" id="WP_171649833.1">
    <property type="nucleotide sequence ID" value="NZ_WHOD01000003.1"/>
</dbReference>
<dbReference type="Gene3D" id="1.10.3720.10">
    <property type="entry name" value="MetI-like"/>
    <property type="match status" value="1"/>
</dbReference>
<feature type="transmembrane region" description="Helical" evidence="7">
    <location>
        <begin position="184"/>
        <end position="206"/>
    </location>
</feature>
<sequence length="323" mass="36264">MLNQAKAQLHPSANVPVSAKSRFKKLKKMGENWQLYSLLLIPFVYVIVFHYIPMTGLVIAFKNYNVVQGVFNSKWVGLAHFERFFNSYDFWNVLKNTLTLSVYNLVVGFPAPIILALCINYLPSKRFKKLLQMTTYAPHFISIVVIAGIIVQLLSREGLVNNMLVALGGERINFLGTPEFFKSIYVFSGVWQQAGWGSIIYLAALSGIDPQLHEAARMDGANKLRRIWHIDIPGILPTIVILLIMDVGRIMNIGFQKVLLLQNPLNVSTSEVIDTYVYKVGIISGMPNFSYAAAIGLFKSIIGVILIIAVNRIARKVNDTSLW</sequence>
<dbReference type="GO" id="GO:0055085">
    <property type="term" value="P:transmembrane transport"/>
    <property type="evidence" value="ECO:0007669"/>
    <property type="project" value="InterPro"/>
</dbReference>
<keyword evidence="4 7" id="KW-0812">Transmembrane</keyword>
<evidence type="ECO:0000313" key="9">
    <source>
        <dbReference type="EMBL" id="NOU91667.1"/>
    </source>
</evidence>
<organism evidence="9 10">
    <name type="scientific">Paenibacillus foliorum</name>
    <dbReference type="NCBI Taxonomy" id="2654974"/>
    <lineage>
        <taxon>Bacteria</taxon>
        <taxon>Bacillati</taxon>
        <taxon>Bacillota</taxon>
        <taxon>Bacilli</taxon>
        <taxon>Bacillales</taxon>
        <taxon>Paenibacillaceae</taxon>
        <taxon>Paenibacillus</taxon>
    </lineage>
</organism>
<dbReference type="EMBL" id="WHOD01000003">
    <property type="protein sequence ID" value="NOU91667.1"/>
    <property type="molecule type" value="Genomic_DNA"/>
</dbReference>
<gene>
    <name evidence="9" type="ORF">GC093_00235</name>
</gene>
<feature type="domain" description="ABC transmembrane type-1" evidence="8">
    <location>
        <begin position="94"/>
        <end position="310"/>
    </location>
</feature>
<evidence type="ECO:0000313" key="10">
    <source>
        <dbReference type="Proteomes" id="UP000641588"/>
    </source>
</evidence>
<dbReference type="AlphaFoldDB" id="A0A972GPY4"/>
<keyword evidence="2 7" id="KW-0813">Transport</keyword>
<proteinExistence type="inferred from homology"/>
<keyword evidence="5 7" id="KW-1133">Transmembrane helix</keyword>
<evidence type="ECO:0000259" key="8">
    <source>
        <dbReference type="PROSITE" id="PS50928"/>
    </source>
</evidence>
<accession>A0A972GPY4</accession>
<protein>
    <submittedName>
        <fullName evidence="9">ABC transporter permease subunit</fullName>
    </submittedName>
</protein>